<dbReference type="Proteomes" id="UP000656244">
    <property type="component" value="Unassembled WGS sequence"/>
</dbReference>
<dbReference type="SUPFAM" id="SSF52172">
    <property type="entry name" value="CheY-like"/>
    <property type="match status" value="1"/>
</dbReference>
<dbReference type="GO" id="GO:0000160">
    <property type="term" value="P:phosphorelay signal transduction system"/>
    <property type="evidence" value="ECO:0007669"/>
    <property type="project" value="InterPro"/>
</dbReference>
<dbReference type="SUPFAM" id="SSF46894">
    <property type="entry name" value="C-terminal effector domain of the bipartite response regulators"/>
    <property type="match status" value="1"/>
</dbReference>
<feature type="domain" description="Response regulatory" evidence="7">
    <location>
        <begin position="12"/>
        <end position="128"/>
    </location>
</feature>
<keyword evidence="3" id="KW-0238">DNA-binding</keyword>
<dbReference type="PANTHER" id="PTHR43214">
    <property type="entry name" value="TWO-COMPONENT RESPONSE REGULATOR"/>
    <property type="match status" value="1"/>
</dbReference>
<dbReference type="Pfam" id="PF00072">
    <property type="entry name" value="Response_reg"/>
    <property type="match status" value="1"/>
</dbReference>
<evidence type="ECO:0000313" key="9">
    <source>
        <dbReference type="Proteomes" id="UP000656244"/>
    </source>
</evidence>
<dbReference type="InterPro" id="IPR016032">
    <property type="entry name" value="Sig_transdc_resp-reg_C-effctor"/>
</dbReference>
<dbReference type="AlphaFoldDB" id="A0A923HE27"/>
<dbReference type="InterPro" id="IPR058245">
    <property type="entry name" value="NreC/VraR/RcsB-like_REC"/>
</dbReference>
<name>A0A923HE27_9FLAO</name>
<dbReference type="EMBL" id="JACNMF010000006">
    <property type="protein sequence ID" value="MBC3759869.1"/>
    <property type="molecule type" value="Genomic_DNA"/>
</dbReference>
<dbReference type="GO" id="GO:0003677">
    <property type="term" value="F:DNA binding"/>
    <property type="evidence" value="ECO:0007669"/>
    <property type="project" value="UniProtKB-KW"/>
</dbReference>
<dbReference type="SMART" id="SM00448">
    <property type="entry name" value="REC"/>
    <property type="match status" value="1"/>
</dbReference>
<keyword evidence="1 5" id="KW-0597">Phosphoprotein</keyword>
<dbReference type="PROSITE" id="PS50043">
    <property type="entry name" value="HTH_LUXR_2"/>
    <property type="match status" value="1"/>
</dbReference>
<evidence type="ECO:0000256" key="5">
    <source>
        <dbReference type="PROSITE-ProRule" id="PRU00169"/>
    </source>
</evidence>
<keyword evidence="4" id="KW-0804">Transcription</keyword>
<reference evidence="8" key="1">
    <citation type="submission" date="2020-08" db="EMBL/GenBank/DDBJ databases">
        <title>Hyunsoonleella sp. strain SJ7 genome sequencing and assembly.</title>
        <authorList>
            <person name="Kim I."/>
        </authorList>
    </citation>
    <scope>NUCLEOTIDE SEQUENCE</scope>
    <source>
        <strain evidence="8">SJ7</strain>
    </source>
</reference>
<organism evidence="8 9">
    <name type="scientific">Hyunsoonleella aquatilis</name>
    <dbReference type="NCBI Taxonomy" id="2762758"/>
    <lineage>
        <taxon>Bacteria</taxon>
        <taxon>Pseudomonadati</taxon>
        <taxon>Bacteroidota</taxon>
        <taxon>Flavobacteriia</taxon>
        <taxon>Flavobacteriales</taxon>
        <taxon>Flavobacteriaceae</taxon>
    </lineage>
</organism>
<evidence type="ECO:0000256" key="3">
    <source>
        <dbReference type="ARBA" id="ARBA00023125"/>
    </source>
</evidence>
<evidence type="ECO:0000256" key="2">
    <source>
        <dbReference type="ARBA" id="ARBA00023015"/>
    </source>
</evidence>
<dbReference type="RefSeq" id="WP_186563835.1">
    <property type="nucleotide sequence ID" value="NZ_JACNMF010000006.1"/>
</dbReference>
<dbReference type="InterPro" id="IPR001789">
    <property type="entry name" value="Sig_transdc_resp-reg_receiver"/>
</dbReference>
<dbReference type="GO" id="GO:0006355">
    <property type="term" value="P:regulation of DNA-templated transcription"/>
    <property type="evidence" value="ECO:0007669"/>
    <property type="project" value="InterPro"/>
</dbReference>
<keyword evidence="2" id="KW-0805">Transcription regulation</keyword>
<dbReference type="InterPro" id="IPR000792">
    <property type="entry name" value="Tscrpt_reg_LuxR_C"/>
</dbReference>
<evidence type="ECO:0000259" key="6">
    <source>
        <dbReference type="PROSITE" id="PS50043"/>
    </source>
</evidence>
<dbReference type="Gene3D" id="1.10.10.10">
    <property type="entry name" value="Winged helix-like DNA-binding domain superfamily/Winged helix DNA-binding domain"/>
    <property type="match status" value="1"/>
</dbReference>
<dbReference type="SMART" id="SM00421">
    <property type="entry name" value="HTH_LUXR"/>
    <property type="match status" value="1"/>
</dbReference>
<evidence type="ECO:0000256" key="4">
    <source>
        <dbReference type="ARBA" id="ARBA00023163"/>
    </source>
</evidence>
<evidence type="ECO:0000313" key="8">
    <source>
        <dbReference type="EMBL" id="MBC3759869.1"/>
    </source>
</evidence>
<feature type="domain" description="HTH luxR-type" evidence="6">
    <location>
        <begin position="148"/>
        <end position="213"/>
    </location>
</feature>
<dbReference type="PROSITE" id="PS00622">
    <property type="entry name" value="HTH_LUXR_1"/>
    <property type="match status" value="1"/>
</dbReference>
<dbReference type="PRINTS" id="PR00038">
    <property type="entry name" value="HTHLUXR"/>
</dbReference>
<proteinExistence type="predicted"/>
<feature type="modified residue" description="4-aspartylphosphate" evidence="5">
    <location>
        <position position="63"/>
    </location>
</feature>
<dbReference type="CDD" id="cd17535">
    <property type="entry name" value="REC_NarL-like"/>
    <property type="match status" value="1"/>
</dbReference>
<dbReference type="Pfam" id="PF00196">
    <property type="entry name" value="GerE"/>
    <property type="match status" value="1"/>
</dbReference>
<dbReference type="CDD" id="cd06170">
    <property type="entry name" value="LuxR_C_like"/>
    <property type="match status" value="1"/>
</dbReference>
<comment type="caution">
    <text evidence="8">The sequence shown here is derived from an EMBL/GenBank/DDBJ whole genome shotgun (WGS) entry which is preliminary data.</text>
</comment>
<evidence type="ECO:0000256" key="1">
    <source>
        <dbReference type="ARBA" id="ARBA00022553"/>
    </source>
</evidence>
<dbReference type="PROSITE" id="PS50110">
    <property type="entry name" value="RESPONSE_REGULATORY"/>
    <property type="match status" value="1"/>
</dbReference>
<dbReference type="Gene3D" id="3.40.50.2300">
    <property type="match status" value="1"/>
</dbReference>
<sequence>MYIACMEGRPKHILICEDHQIVVDGLLSIFENQPDYQVKGYISDGNKVIPEVKKHNPDAILLDLNLPNKNGIDILRELKILFPKLKVIILTMYNKESIVKKVQQLKADGFLLKNCTSNDLLNAFDSVFENGKFYLGKGVKKTIDETDGFIQKINITRREKEIIAELIEGLNVPEIAEKLFISAYTVETHKKNIFKKLNIHNSIDLVKLVNEKKLLS</sequence>
<keyword evidence="9" id="KW-1185">Reference proteome</keyword>
<gene>
    <name evidence="8" type="ORF">H7U19_15765</name>
</gene>
<evidence type="ECO:0000259" key="7">
    <source>
        <dbReference type="PROSITE" id="PS50110"/>
    </source>
</evidence>
<dbReference type="InterPro" id="IPR036388">
    <property type="entry name" value="WH-like_DNA-bd_sf"/>
</dbReference>
<protein>
    <submittedName>
        <fullName evidence="8">Response regulator transcription factor</fullName>
    </submittedName>
</protein>
<dbReference type="PANTHER" id="PTHR43214:SF41">
    <property type="entry name" value="NITRATE_NITRITE RESPONSE REGULATOR PROTEIN NARP"/>
    <property type="match status" value="1"/>
</dbReference>
<dbReference type="InterPro" id="IPR011006">
    <property type="entry name" value="CheY-like_superfamily"/>
</dbReference>
<accession>A0A923HE27</accession>
<dbReference type="InterPro" id="IPR039420">
    <property type="entry name" value="WalR-like"/>
</dbReference>